<reference evidence="2" key="1">
    <citation type="submission" date="2021-04" db="EMBL/GenBank/DDBJ databases">
        <title>A novel Synergistetes isolate from a pyrite-forming mixed culture.</title>
        <authorList>
            <person name="Bunk B."/>
            <person name="Sproer C."/>
            <person name="Spring S."/>
            <person name="Pester M."/>
        </authorList>
    </citation>
    <scope>NUCLEOTIDE SEQUENCE [LARGE SCALE GENOMIC DNA]</scope>
    <source>
        <strain evidence="2">J.5.4.2-T.3.5.2</strain>
    </source>
</reference>
<dbReference type="EMBL" id="CP072943">
    <property type="protein sequence ID" value="QTX32366.1"/>
    <property type="molecule type" value="Genomic_DNA"/>
</dbReference>
<dbReference type="InterPro" id="IPR036782">
    <property type="entry name" value="NE0471-like_N"/>
</dbReference>
<evidence type="ECO:0000313" key="1">
    <source>
        <dbReference type="EMBL" id="QTX32366.1"/>
    </source>
</evidence>
<dbReference type="RefSeq" id="WP_274373596.1">
    <property type="nucleotide sequence ID" value="NZ_CP072943.1"/>
</dbReference>
<protein>
    <submittedName>
        <fullName evidence="1">DUF2442 domain-containing protein</fullName>
    </submittedName>
</protein>
<proteinExistence type="predicted"/>
<dbReference type="SUPFAM" id="SSF143880">
    <property type="entry name" value="NE0471 N-terminal domain-like"/>
    <property type="match status" value="1"/>
</dbReference>
<dbReference type="KEGG" id="aram:KAR29_13885"/>
<gene>
    <name evidence="1" type="ORF">KAR29_13885</name>
</gene>
<organism evidence="1 2">
    <name type="scientific">Aminithiophilus ramosus</name>
    <dbReference type="NCBI Taxonomy" id="3029084"/>
    <lineage>
        <taxon>Bacteria</taxon>
        <taxon>Thermotogati</taxon>
        <taxon>Synergistota</taxon>
        <taxon>Synergistia</taxon>
        <taxon>Synergistales</taxon>
        <taxon>Aminithiophilaceae</taxon>
        <taxon>Aminithiophilus</taxon>
    </lineage>
</organism>
<dbReference type="AlphaFoldDB" id="A0A9Q7EYT5"/>
<sequence length="100" mass="11109">MAEKRGGRRVAFIRSIVPLNDWRLFVEMETGSVIVVDVSRKLNTARYGDLRDVALFRAVATDGDVISWGDGRVIVTVRELMDVVFCDVHPLSEGMGEGGR</sequence>
<keyword evidence="2" id="KW-1185">Reference proteome</keyword>
<dbReference type="Proteomes" id="UP000671879">
    <property type="component" value="Chromosome"/>
</dbReference>
<accession>A0A9Q7EYT5</accession>
<dbReference type="Gene3D" id="3.30.2020.10">
    <property type="entry name" value="NE0471-like N-terminal domain"/>
    <property type="match status" value="1"/>
</dbReference>
<name>A0A9Q7EYT5_9BACT</name>
<evidence type="ECO:0000313" key="2">
    <source>
        <dbReference type="Proteomes" id="UP000671879"/>
    </source>
</evidence>